<proteinExistence type="predicted"/>
<dbReference type="EMBL" id="CP098502">
    <property type="protein sequence ID" value="UTI66889.1"/>
    <property type="molecule type" value="Genomic_DNA"/>
</dbReference>
<gene>
    <name evidence="1" type="ORF">NBH00_11925</name>
</gene>
<protein>
    <recommendedName>
        <fullName evidence="3">Small CPxCG-related zinc finger protein</fullName>
    </recommendedName>
</protein>
<name>A0ABY5DZA9_9ACTN</name>
<sequence>MSTCPFCSRQGPRDEIHRHMVDEHPEHVEMWTEERTGRMRYRVVCPQCGADYEHRVKPRSTDREFLATFSTEVRMVGFDMLLNHMTAEHEEE</sequence>
<organism evidence="1 2">
    <name type="scientific">Paraconexibacter antarcticus</name>
    <dbReference type="NCBI Taxonomy" id="2949664"/>
    <lineage>
        <taxon>Bacteria</taxon>
        <taxon>Bacillati</taxon>
        <taxon>Actinomycetota</taxon>
        <taxon>Thermoleophilia</taxon>
        <taxon>Solirubrobacterales</taxon>
        <taxon>Paraconexibacteraceae</taxon>
        <taxon>Paraconexibacter</taxon>
    </lineage>
</organism>
<evidence type="ECO:0008006" key="3">
    <source>
        <dbReference type="Google" id="ProtNLM"/>
    </source>
</evidence>
<reference evidence="1 2" key="1">
    <citation type="submission" date="2022-06" db="EMBL/GenBank/DDBJ databases">
        <title>Paraconexibacter antarcticus.</title>
        <authorList>
            <person name="Kim C.S."/>
        </authorList>
    </citation>
    <scope>NUCLEOTIDE SEQUENCE [LARGE SCALE GENOMIC DNA]</scope>
    <source>
        <strain evidence="1 2">02-257</strain>
    </source>
</reference>
<evidence type="ECO:0000313" key="2">
    <source>
        <dbReference type="Proteomes" id="UP001056035"/>
    </source>
</evidence>
<dbReference type="Proteomes" id="UP001056035">
    <property type="component" value="Chromosome"/>
</dbReference>
<keyword evidence="2" id="KW-1185">Reference proteome</keyword>
<evidence type="ECO:0000313" key="1">
    <source>
        <dbReference type="EMBL" id="UTI66889.1"/>
    </source>
</evidence>
<dbReference type="RefSeq" id="WP_254573543.1">
    <property type="nucleotide sequence ID" value="NZ_CP098502.1"/>
</dbReference>
<accession>A0ABY5DZA9</accession>